<comment type="caution">
    <text evidence="5">The sequence shown here is derived from an EMBL/GenBank/DDBJ whole genome shotgun (WGS) entry which is preliminary data.</text>
</comment>
<accession>A0ABU1DR54</accession>
<dbReference type="RefSeq" id="WP_175119558.1">
    <property type="nucleotide sequence ID" value="NZ_JAIMZX010000022.1"/>
</dbReference>
<proteinExistence type="inferred from homology"/>
<dbReference type="PANTHER" id="PTHR43300:SF11">
    <property type="entry name" value="ACETYLTRANSFERASE RV3034C-RELATED"/>
    <property type="match status" value="1"/>
</dbReference>
<keyword evidence="2 5" id="KW-0808">Transferase</keyword>
<dbReference type="Proteomes" id="UP001256818">
    <property type="component" value="Unassembled WGS sequence"/>
</dbReference>
<dbReference type="InterPro" id="IPR018357">
    <property type="entry name" value="Hexapep_transf_CS"/>
</dbReference>
<keyword evidence="4 5" id="KW-0012">Acyltransferase</keyword>
<dbReference type="InterPro" id="IPR050179">
    <property type="entry name" value="Trans_hexapeptide_repeat"/>
</dbReference>
<gene>
    <name evidence="5" type="ORF">RGV86_08920</name>
</gene>
<evidence type="ECO:0000313" key="6">
    <source>
        <dbReference type="Proteomes" id="UP001256818"/>
    </source>
</evidence>
<keyword evidence="3" id="KW-0677">Repeat</keyword>
<dbReference type="InterPro" id="IPR011004">
    <property type="entry name" value="Trimer_LpxA-like_sf"/>
</dbReference>
<dbReference type="EC" id="2.3.1.-" evidence="5"/>
<keyword evidence="6" id="KW-1185">Reference proteome</keyword>
<dbReference type="CDD" id="cd03349">
    <property type="entry name" value="LbH_XAT"/>
    <property type="match status" value="1"/>
</dbReference>
<organism evidence="5 6">
    <name type="scientific">Escherichia ruysiae</name>
    <dbReference type="NCBI Taxonomy" id="2608867"/>
    <lineage>
        <taxon>Bacteria</taxon>
        <taxon>Pseudomonadati</taxon>
        <taxon>Pseudomonadota</taxon>
        <taxon>Gammaproteobacteria</taxon>
        <taxon>Enterobacterales</taxon>
        <taxon>Enterobacteriaceae</taxon>
        <taxon>Escherichia</taxon>
    </lineage>
</organism>
<evidence type="ECO:0000256" key="4">
    <source>
        <dbReference type="ARBA" id="ARBA00023315"/>
    </source>
</evidence>
<evidence type="ECO:0000256" key="2">
    <source>
        <dbReference type="ARBA" id="ARBA00022679"/>
    </source>
</evidence>
<dbReference type="SUPFAM" id="SSF51161">
    <property type="entry name" value="Trimeric LpxA-like enzymes"/>
    <property type="match status" value="1"/>
</dbReference>
<dbReference type="EMBL" id="JAVIWS010000001">
    <property type="protein sequence ID" value="MDR4878493.1"/>
    <property type="molecule type" value="Genomic_DNA"/>
</dbReference>
<protein>
    <submittedName>
        <fullName evidence="5">CatB-related O-acetyltransferase</fullName>
        <ecNumber evidence="5">2.3.1.-</ecNumber>
    </submittedName>
</protein>
<dbReference type="PANTHER" id="PTHR43300">
    <property type="entry name" value="ACETYLTRANSFERASE"/>
    <property type="match status" value="1"/>
</dbReference>
<dbReference type="GeneID" id="86861094"/>
<sequence length="245" mass="27308">MTIIDISGKTIAQRAEIFKPIGLKLDHTGVPKGLSLTFSPPIHLVKTEIRGNISVGAYSFMRGGRLCADIGNYCSIAPDVSIGDGEHPVNWLSTHPFQYGRSAFNDWLNAEGFNNTKRLPLSISKRAPIIGNDVWIGTRVVILRGVKIGDGAIVAAGAVVTKDVPPFAIVGGVPAKILRYRFDQKVIEKIQLSQWWKYDIKYLKDINFQEPEAAAEQMLEKISLGIKMIPENKYRLEYDRLIMQK</sequence>
<dbReference type="PROSITE" id="PS00101">
    <property type="entry name" value="HEXAPEP_TRANSFERASES"/>
    <property type="match status" value="1"/>
</dbReference>
<comment type="similarity">
    <text evidence="1">Belongs to the transferase hexapeptide repeat family.</text>
</comment>
<dbReference type="GO" id="GO:0016746">
    <property type="term" value="F:acyltransferase activity"/>
    <property type="evidence" value="ECO:0007669"/>
    <property type="project" value="UniProtKB-KW"/>
</dbReference>
<dbReference type="Gene3D" id="2.160.10.10">
    <property type="entry name" value="Hexapeptide repeat proteins"/>
    <property type="match status" value="1"/>
</dbReference>
<evidence type="ECO:0000256" key="3">
    <source>
        <dbReference type="ARBA" id="ARBA00022737"/>
    </source>
</evidence>
<dbReference type="Pfam" id="PF00132">
    <property type="entry name" value="Hexapep"/>
    <property type="match status" value="1"/>
</dbReference>
<evidence type="ECO:0000256" key="1">
    <source>
        <dbReference type="ARBA" id="ARBA00007274"/>
    </source>
</evidence>
<dbReference type="InterPro" id="IPR001451">
    <property type="entry name" value="Hexapep"/>
</dbReference>
<evidence type="ECO:0000313" key="5">
    <source>
        <dbReference type="EMBL" id="MDR4878493.1"/>
    </source>
</evidence>
<name>A0ABU1DR54_9ESCH</name>
<reference evidence="5 6" key="1">
    <citation type="submission" date="2023-08" db="EMBL/GenBank/DDBJ databases">
        <title>Whole-Genome Sequencing and Taxonomic description of Escherichia ruysiae strains Isolated from a healthy canine fecal sample.</title>
        <authorList>
            <person name="Liang S."/>
            <person name="Mlaga K.D."/>
            <person name="Jospin G."/>
            <person name="Uttarwar R."/>
            <person name="Marfori Z."/>
            <person name="Alvarado N."/>
            <person name="Scarsella E."/>
            <person name="Ganz H."/>
            <person name="Dione N."/>
        </authorList>
    </citation>
    <scope>NUCLEOTIDE SEQUENCE [LARGE SCALE GENOMIC DNA]</scope>
    <source>
        <strain evidence="5 6">AB136</strain>
    </source>
</reference>